<dbReference type="KEGG" id="vfa:MM35RIKEN_13260"/>
<proteinExistence type="predicted"/>
<evidence type="ECO:0000313" key="2">
    <source>
        <dbReference type="Proteomes" id="UP000681343"/>
    </source>
</evidence>
<gene>
    <name evidence="1" type="ORF">MM35RIKEN_13260</name>
</gene>
<dbReference type="AlphaFoldDB" id="A0A810PTL6"/>
<reference evidence="1" key="1">
    <citation type="submission" date="2020-09" db="EMBL/GenBank/DDBJ databases">
        <title>New species isolated from human feces.</title>
        <authorList>
            <person name="Kitahara M."/>
            <person name="Shigeno Y."/>
            <person name="Shime M."/>
            <person name="Matsumoto Y."/>
            <person name="Nakamura S."/>
            <person name="Motooka D."/>
            <person name="Fukuoka S."/>
            <person name="Nishikawa H."/>
            <person name="Benno Y."/>
        </authorList>
    </citation>
    <scope>NUCLEOTIDE SEQUENCE</scope>
    <source>
        <strain evidence="1">MM35</strain>
    </source>
</reference>
<accession>A0A810PTL6</accession>
<sequence length="124" mass="14579">MAKTIFEQTGGTYTMQGDYCLPDLTLPAEEECPIGVWGQRRLRYLKQHHKILYYNLLTFGKLRSHLADVEQEAQSLFLRLVKEYAEREGMTEQLKADNPMEWVCRINNIRERVNEVVNAEIIFI</sequence>
<name>A0A810PTL6_9FIRM</name>
<dbReference type="RefSeq" id="WP_212820379.1">
    <property type="nucleotide sequence ID" value="NZ_AP023415.1"/>
</dbReference>
<keyword evidence="2" id="KW-1185">Reference proteome</keyword>
<dbReference type="EMBL" id="AP023415">
    <property type="protein sequence ID" value="BCK79134.1"/>
    <property type="molecule type" value="Genomic_DNA"/>
</dbReference>
<dbReference type="Proteomes" id="UP000681343">
    <property type="component" value="Chromosome"/>
</dbReference>
<dbReference type="InterPro" id="IPR026989">
    <property type="entry name" value="TnpV"/>
</dbReference>
<evidence type="ECO:0000313" key="1">
    <source>
        <dbReference type="EMBL" id="BCK79134.1"/>
    </source>
</evidence>
<protein>
    <submittedName>
        <fullName evidence="1">TnpV protein</fullName>
    </submittedName>
</protein>
<organism evidence="1 2">
    <name type="scientific">Vescimonas fastidiosa</name>
    <dbReference type="NCBI Taxonomy" id="2714353"/>
    <lineage>
        <taxon>Bacteria</taxon>
        <taxon>Bacillati</taxon>
        <taxon>Bacillota</taxon>
        <taxon>Clostridia</taxon>
        <taxon>Eubacteriales</taxon>
        <taxon>Oscillospiraceae</taxon>
        <taxon>Vescimonas</taxon>
    </lineage>
</organism>
<dbReference type="Pfam" id="PF14198">
    <property type="entry name" value="TnpV"/>
    <property type="match status" value="1"/>
</dbReference>